<evidence type="ECO:0000313" key="2">
    <source>
        <dbReference type="Proteomes" id="UP001165960"/>
    </source>
</evidence>
<reference evidence="1" key="1">
    <citation type="submission" date="2022-04" db="EMBL/GenBank/DDBJ databases">
        <title>Genome of the entomopathogenic fungus Entomophthora muscae.</title>
        <authorList>
            <person name="Elya C."/>
            <person name="Lovett B.R."/>
            <person name="Lee E."/>
            <person name="Macias A.M."/>
            <person name="Hajek A.E."/>
            <person name="De Bivort B.L."/>
            <person name="Kasson M.T."/>
            <person name="De Fine Licht H.H."/>
            <person name="Stajich J.E."/>
        </authorList>
    </citation>
    <scope>NUCLEOTIDE SEQUENCE</scope>
    <source>
        <strain evidence="1">Berkeley</strain>
    </source>
</reference>
<dbReference type="Proteomes" id="UP001165960">
    <property type="component" value="Unassembled WGS sequence"/>
</dbReference>
<sequence length="67" mass="7403">MSESRSKMYEELNAQLIKLNENMGNLETVMSKTASQAKDAQSLSHVFAGMFMAAQQTLNATENEESS</sequence>
<protein>
    <submittedName>
        <fullName evidence="1">Uncharacterized protein</fullName>
    </submittedName>
</protein>
<evidence type="ECO:0000313" key="1">
    <source>
        <dbReference type="EMBL" id="KAJ9085047.1"/>
    </source>
</evidence>
<dbReference type="EMBL" id="QTSX02000785">
    <property type="protein sequence ID" value="KAJ9085047.1"/>
    <property type="molecule type" value="Genomic_DNA"/>
</dbReference>
<comment type="caution">
    <text evidence="1">The sequence shown here is derived from an EMBL/GenBank/DDBJ whole genome shotgun (WGS) entry which is preliminary data.</text>
</comment>
<proteinExistence type="predicted"/>
<name>A0ACC2UE57_9FUNG</name>
<gene>
    <name evidence="1" type="ORF">DSO57_1017738</name>
</gene>
<organism evidence="1 2">
    <name type="scientific">Entomophthora muscae</name>
    <dbReference type="NCBI Taxonomy" id="34485"/>
    <lineage>
        <taxon>Eukaryota</taxon>
        <taxon>Fungi</taxon>
        <taxon>Fungi incertae sedis</taxon>
        <taxon>Zoopagomycota</taxon>
        <taxon>Entomophthoromycotina</taxon>
        <taxon>Entomophthoromycetes</taxon>
        <taxon>Entomophthorales</taxon>
        <taxon>Entomophthoraceae</taxon>
        <taxon>Entomophthora</taxon>
    </lineage>
</organism>
<keyword evidence="2" id="KW-1185">Reference proteome</keyword>
<accession>A0ACC2UE57</accession>